<accession>A0A7W7NXU1</accession>
<dbReference type="EMBL" id="JACHLR010000045">
    <property type="protein sequence ID" value="MBB4861023.1"/>
    <property type="molecule type" value="Genomic_DNA"/>
</dbReference>
<name>A0A7W7NXU1_9SPHN</name>
<gene>
    <name evidence="2" type="ORF">HNO88_004371</name>
</gene>
<organism evidence="2 3">
    <name type="scientific">Novosphingobium chloroacetimidivorans</name>
    <dbReference type="NCBI Taxonomy" id="1428314"/>
    <lineage>
        <taxon>Bacteria</taxon>
        <taxon>Pseudomonadati</taxon>
        <taxon>Pseudomonadota</taxon>
        <taxon>Alphaproteobacteria</taxon>
        <taxon>Sphingomonadales</taxon>
        <taxon>Sphingomonadaceae</taxon>
        <taxon>Novosphingobium</taxon>
    </lineage>
</organism>
<dbReference type="AlphaFoldDB" id="A0A7W7NXU1"/>
<proteinExistence type="predicted"/>
<feature type="signal peptide" evidence="1">
    <location>
        <begin position="1"/>
        <end position="25"/>
    </location>
</feature>
<comment type="caution">
    <text evidence="2">The sequence shown here is derived from an EMBL/GenBank/DDBJ whole genome shotgun (WGS) entry which is preliminary data.</text>
</comment>
<keyword evidence="3" id="KW-1185">Reference proteome</keyword>
<sequence>MRASLLKLATFGLFSVLSVPTVSQAATTVVDGSCSSVTPSSGCLFSGNINTSENGNNSYLNAQYAYNLSTLIRIQAPILILRCRR</sequence>
<feature type="chain" id="PRO_5030730515" evidence="1">
    <location>
        <begin position="26"/>
        <end position="85"/>
    </location>
</feature>
<evidence type="ECO:0000256" key="1">
    <source>
        <dbReference type="SAM" id="SignalP"/>
    </source>
</evidence>
<keyword evidence="1" id="KW-0732">Signal</keyword>
<evidence type="ECO:0000313" key="2">
    <source>
        <dbReference type="EMBL" id="MBB4861023.1"/>
    </source>
</evidence>
<dbReference type="Proteomes" id="UP000555448">
    <property type="component" value="Unassembled WGS sequence"/>
</dbReference>
<reference evidence="2 3" key="1">
    <citation type="submission" date="2020-08" db="EMBL/GenBank/DDBJ databases">
        <title>Functional genomics of gut bacteria from endangered species of beetles.</title>
        <authorList>
            <person name="Carlos-Shanley C."/>
        </authorList>
    </citation>
    <scope>NUCLEOTIDE SEQUENCE [LARGE SCALE GENOMIC DNA]</scope>
    <source>
        <strain evidence="2 3">S00245</strain>
    </source>
</reference>
<protein>
    <submittedName>
        <fullName evidence="2">Uncharacterized protein</fullName>
    </submittedName>
</protein>
<evidence type="ECO:0000313" key="3">
    <source>
        <dbReference type="Proteomes" id="UP000555448"/>
    </source>
</evidence>